<feature type="chain" id="PRO_5013823569" evidence="1">
    <location>
        <begin position="23"/>
        <end position="223"/>
    </location>
</feature>
<keyword evidence="3" id="KW-1185">Reference proteome</keyword>
<name>A0A2H3J0U8_WOLCO</name>
<evidence type="ECO:0000313" key="3">
    <source>
        <dbReference type="Proteomes" id="UP000218811"/>
    </source>
</evidence>
<feature type="signal peptide" evidence="1">
    <location>
        <begin position="1"/>
        <end position="22"/>
    </location>
</feature>
<dbReference type="AlphaFoldDB" id="A0A2H3J0U8"/>
<accession>A0A2H3J0U8</accession>
<sequence length="223" mass="24213">MRFSLPAIVLALFSVSANIVTATPSPQIEDCSSSGELCSTLVGGITGLLDCCSGLTCEGLEVIGEHYVASQIEGRSGQIVTRKDVIRGEVNSAGGGDLPIAISKYESASMRYTAYTDRTTTWKTDGLTAVPLLHYALVDPFDQSSMINLCQNQVAWFSNRMYFWGCKLIRHKHADNNAIRRKNETYGYSLDSASGKQNDMDALVSESALVDDHTDGKIPLFDA</sequence>
<protein>
    <submittedName>
        <fullName evidence="2">Uncharacterized protein</fullName>
    </submittedName>
</protein>
<keyword evidence="1" id="KW-0732">Signal</keyword>
<proteinExistence type="predicted"/>
<dbReference type="Proteomes" id="UP000218811">
    <property type="component" value="Unassembled WGS sequence"/>
</dbReference>
<organism evidence="2 3">
    <name type="scientific">Wolfiporia cocos (strain MD-104)</name>
    <name type="common">Brown rot fungus</name>
    <dbReference type="NCBI Taxonomy" id="742152"/>
    <lineage>
        <taxon>Eukaryota</taxon>
        <taxon>Fungi</taxon>
        <taxon>Dikarya</taxon>
        <taxon>Basidiomycota</taxon>
        <taxon>Agaricomycotina</taxon>
        <taxon>Agaricomycetes</taxon>
        <taxon>Polyporales</taxon>
        <taxon>Phaeolaceae</taxon>
        <taxon>Wolfiporia</taxon>
    </lineage>
</organism>
<reference evidence="2 3" key="1">
    <citation type="journal article" date="2012" name="Science">
        <title>The Paleozoic origin of enzymatic lignin decomposition reconstructed from 31 fungal genomes.</title>
        <authorList>
            <person name="Floudas D."/>
            <person name="Binder M."/>
            <person name="Riley R."/>
            <person name="Barry K."/>
            <person name="Blanchette R.A."/>
            <person name="Henrissat B."/>
            <person name="Martinez A.T."/>
            <person name="Otillar R."/>
            <person name="Spatafora J.W."/>
            <person name="Yadav J.S."/>
            <person name="Aerts A."/>
            <person name="Benoit I."/>
            <person name="Boyd A."/>
            <person name="Carlson A."/>
            <person name="Copeland A."/>
            <person name="Coutinho P.M."/>
            <person name="de Vries R.P."/>
            <person name="Ferreira P."/>
            <person name="Findley K."/>
            <person name="Foster B."/>
            <person name="Gaskell J."/>
            <person name="Glotzer D."/>
            <person name="Gorecki P."/>
            <person name="Heitman J."/>
            <person name="Hesse C."/>
            <person name="Hori C."/>
            <person name="Igarashi K."/>
            <person name="Jurgens J.A."/>
            <person name="Kallen N."/>
            <person name="Kersten P."/>
            <person name="Kohler A."/>
            <person name="Kuees U."/>
            <person name="Kumar T.K.A."/>
            <person name="Kuo A."/>
            <person name="LaButti K."/>
            <person name="Larrondo L.F."/>
            <person name="Lindquist E."/>
            <person name="Ling A."/>
            <person name="Lombard V."/>
            <person name="Lucas S."/>
            <person name="Lundell T."/>
            <person name="Martin R."/>
            <person name="McLaughlin D.J."/>
            <person name="Morgenstern I."/>
            <person name="Morin E."/>
            <person name="Murat C."/>
            <person name="Nagy L.G."/>
            <person name="Nolan M."/>
            <person name="Ohm R.A."/>
            <person name="Patyshakuliyeva A."/>
            <person name="Rokas A."/>
            <person name="Ruiz-Duenas F.J."/>
            <person name="Sabat G."/>
            <person name="Salamov A."/>
            <person name="Samejima M."/>
            <person name="Schmutz J."/>
            <person name="Slot J.C."/>
            <person name="St John F."/>
            <person name="Stenlid J."/>
            <person name="Sun H."/>
            <person name="Sun S."/>
            <person name="Syed K."/>
            <person name="Tsang A."/>
            <person name="Wiebenga A."/>
            <person name="Young D."/>
            <person name="Pisabarro A."/>
            <person name="Eastwood D.C."/>
            <person name="Martin F."/>
            <person name="Cullen D."/>
            <person name="Grigoriev I.V."/>
            <person name="Hibbett D.S."/>
        </authorList>
    </citation>
    <scope>NUCLEOTIDE SEQUENCE [LARGE SCALE GENOMIC DNA]</scope>
    <source>
        <strain evidence="2 3">MD-104</strain>
    </source>
</reference>
<evidence type="ECO:0000313" key="2">
    <source>
        <dbReference type="EMBL" id="PCH35591.1"/>
    </source>
</evidence>
<gene>
    <name evidence="2" type="ORF">WOLCODRAFT_145870</name>
</gene>
<evidence type="ECO:0000256" key="1">
    <source>
        <dbReference type="SAM" id="SignalP"/>
    </source>
</evidence>
<dbReference type="EMBL" id="KB467854">
    <property type="protein sequence ID" value="PCH35591.1"/>
    <property type="molecule type" value="Genomic_DNA"/>
</dbReference>